<keyword evidence="3" id="KW-1185">Reference proteome</keyword>
<sequence length="175" mass="19249">MRKARDLIGLSVLCVATGKRVGTVRDLLFDPEWTILGILLDAKHWFSSSRYIHVDDILACGPDALTIEDTGCIRDSAEAEALGLTAFHGGKHRLKELPVVTVNGHQLGVIEDVYLLEELGTKIVGFELSEGFVSDLKEGRKWLPLPVSLTIGEDAVIVPLNSRLEVDEIFVSKEE</sequence>
<feature type="domain" description="PRC-barrel" evidence="1">
    <location>
        <begin position="3"/>
        <end position="55"/>
    </location>
</feature>
<reference evidence="2 3" key="1">
    <citation type="journal article" date="2019" name="Microorganisms">
        <title>Paenibacillus lutrae sp. nov., A Chitinolytic Species Isolated from A River Otter in Castril Natural Park, Granada, Spain.</title>
        <authorList>
            <person name="Rodriguez M."/>
            <person name="Reina J.C."/>
            <person name="Bejar V."/>
            <person name="Llamas I."/>
        </authorList>
    </citation>
    <scope>NUCLEOTIDE SEQUENCE [LARGE SCALE GENOMIC DNA]</scope>
    <source>
        <strain evidence="2 3">N10</strain>
    </source>
</reference>
<proteinExistence type="predicted"/>
<name>A0A7X3FH87_9BACL</name>
<dbReference type="RefSeq" id="WP_157334682.1">
    <property type="nucleotide sequence ID" value="NZ_RHLK01000003.1"/>
</dbReference>
<evidence type="ECO:0000259" key="1">
    <source>
        <dbReference type="Pfam" id="PF05239"/>
    </source>
</evidence>
<dbReference type="OrthoDB" id="1707618at2"/>
<dbReference type="AlphaFoldDB" id="A0A7X3FH87"/>
<evidence type="ECO:0000313" key="2">
    <source>
        <dbReference type="EMBL" id="MVO99620.1"/>
    </source>
</evidence>
<organism evidence="2 3">
    <name type="scientific">Paenibacillus lutrae</name>
    <dbReference type="NCBI Taxonomy" id="2078573"/>
    <lineage>
        <taxon>Bacteria</taxon>
        <taxon>Bacillati</taxon>
        <taxon>Bacillota</taxon>
        <taxon>Bacilli</taxon>
        <taxon>Bacillales</taxon>
        <taxon>Paenibacillaceae</taxon>
        <taxon>Paenibacillus</taxon>
    </lineage>
</organism>
<dbReference type="InterPro" id="IPR011033">
    <property type="entry name" value="PRC_barrel-like_sf"/>
</dbReference>
<dbReference type="EMBL" id="RHLK01000003">
    <property type="protein sequence ID" value="MVO99620.1"/>
    <property type="molecule type" value="Genomic_DNA"/>
</dbReference>
<dbReference type="SUPFAM" id="SSF50346">
    <property type="entry name" value="PRC-barrel domain"/>
    <property type="match status" value="2"/>
</dbReference>
<comment type="caution">
    <text evidence="2">The sequence shown here is derived from an EMBL/GenBank/DDBJ whole genome shotgun (WGS) entry which is preliminary data.</text>
</comment>
<dbReference type="InterPro" id="IPR027275">
    <property type="entry name" value="PRC-brl_dom"/>
</dbReference>
<accession>A0A7X3FH87</accession>
<gene>
    <name evidence="2" type="ORF">EDM21_08765</name>
</gene>
<dbReference type="Proteomes" id="UP000490800">
    <property type="component" value="Unassembled WGS sequence"/>
</dbReference>
<dbReference type="Gene3D" id="2.30.30.240">
    <property type="entry name" value="PRC-barrel domain"/>
    <property type="match status" value="2"/>
</dbReference>
<evidence type="ECO:0000313" key="3">
    <source>
        <dbReference type="Proteomes" id="UP000490800"/>
    </source>
</evidence>
<dbReference type="Pfam" id="PF05239">
    <property type="entry name" value="PRC"/>
    <property type="match status" value="2"/>
</dbReference>
<protein>
    <submittedName>
        <fullName evidence="2">Photosystem reaction center subunit H</fullName>
    </submittedName>
</protein>
<feature type="domain" description="PRC-barrel" evidence="1">
    <location>
        <begin position="92"/>
        <end position="159"/>
    </location>
</feature>